<dbReference type="Pfam" id="PF13589">
    <property type="entry name" value="HATPase_c_3"/>
    <property type="match status" value="1"/>
</dbReference>
<dbReference type="EMBL" id="FNIA01000043">
    <property type="protein sequence ID" value="SDN46389.1"/>
    <property type="molecule type" value="Genomic_DNA"/>
</dbReference>
<organism evidence="2 3">
    <name type="scientific">Haloarchaeobius iranensis</name>
    <dbReference type="NCBI Taxonomy" id="996166"/>
    <lineage>
        <taxon>Archaea</taxon>
        <taxon>Methanobacteriati</taxon>
        <taxon>Methanobacteriota</taxon>
        <taxon>Stenosarchaea group</taxon>
        <taxon>Halobacteria</taxon>
        <taxon>Halobacteriales</taxon>
        <taxon>Halorubellaceae</taxon>
        <taxon>Haloarchaeobius</taxon>
    </lineage>
</organism>
<feature type="region of interest" description="Disordered" evidence="1">
    <location>
        <begin position="232"/>
        <end position="253"/>
    </location>
</feature>
<sequence length="698" mass="79449">MSTQSEGDESPGSESPYTMDIETTIVDKLGINLYDRVSAAVAELVANSYDADAEEVEIKLPLNKYLAVHTGDGVKQKGHNVQIVDDGHGMTPEEANELFLRVGRDRRKDGEEESRLKNRPVMGRKGIGKLAPFGICDKVEVLSAGGDPDDDEYEVSHFMMDYNEITDRSKDETDEYRPEPLEHDGETHSNSGTKITLHDFNVKKVPDKDTLERRLGQRFATGTEDFDVKIIDNKDDDPNDEFKLSDTKPPLQEDTEIDLNDKPVEHEGKIYEVSGWMGLAENSYNDEFGGVTIYARGKLASNTRDFGLPAGFTGEFVTRSYLVGEIHADWLDQDDGPDLIQTHRQDILWNSELGTAFSEWGKERVKEVAQSSTEPRRKKAQNKFVEKSGIRDKAAERYDKEGIQEAAVELGKSLGQYANEDELDLDQYLEDLTNFVLQIAPHKHLVDSLSEIRQRAEDGEIDPEDLIELFESTHIAEITSYGQIAQNKVNTIRVLEDRINDYDSDEDDLHEIVESSPWLVDPTWRPLTSEKSISNVREAFEEWYEVERGEPISTTTAVEDLDRKRPDLVMLEIRGSVRVVELKKPGYTFQDEDFERFRNYVTAFEDFFEQNSGFREDFPDEAKLTLIADEKDLNEIYLDSWEQLVDNGKVTGRKSWHDLLNDAKKHHQDFIDAEDQVPDVNEDAFSGISTIESDESED</sequence>
<keyword evidence="3" id="KW-1185">Reference proteome</keyword>
<reference evidence="2 3" key="1">
    <citation type="submission" date="2016-10" db="EMBL/GenBank/DDBJ databases">
        <authorList>
            <person name="de Groot N.N."/>
        </authorList>
    </citation>
    <scope>NUCLEOTIDE SEQUENCE [LARGE SCALE GENOMIC DNA]</scope>
    <source>
        <strain evidence="3">EB21,IBRC-M 10013,KCTC 4048</strain>
    </source>
</reference>
<keyword evidence="2" id="KW-0418">Kinase</keyword>
<dbReference type="InterPro" id="IPR036890">
    <property type="entry name" value="HATPase_C_sf"/>
</dbReference>
<dbReference type="AlphaFoldDB" id="A0A1H0BL52"/>
<proteinExistence type="predicted"/>
<dbReference type="Gene3D" id="3.30.565.10">
    <property type="entry name" value="Histidine kinase-like ATPase, C-terminal domain"/>
    <property type="match status" value="1"/>
</dbReference>
<name>A0A1H0BL52_9EURY</name>
<dbReference type="GO" id="GO:0016301">
    <property type="term" value="F:kinase activity"/>
    <property type="evidence" value="ECO:0007669"/>
    <property type="project" value="UniProtKB-KW"/>
</dbReference>
<keyword evidence="2" id="KW-0808">Transferase</keyword>
<evidence type="ECO:0000313" key="3">
    <source>
        <dbReference type="Proteomes" id="UP000199370"/>
    </source>
</evidence>
<gene>
    <name evidence="2" type="ORF">SAMN05192554_1436</name>
</gene>
<dbReference type="RefSeq" id="WP_089736503.1">
    <property type="nucleotide sequence ID" value="NZ_FNIA01000043.1"/>
</dbReference>
<evidence type="ECO:0000313" key="2">
    <source>
        <dbReference type="EMBL" id="SDN46389.1"/>
    </source>
</evidence>
<accession>A0A1H0BL52</accession>
<feature type="region of interest" description="Disordered" evidence="1">
    <location>
        <begin position="164"/>
        <end position="193"/>
    </location>
</feature>
<evidence type="ECO:0000256" key="1">
    <source>
        <dbReference type="SAM" id="MobiDB-lite"/>
    </source>
</evidence>
<feature type="compositionally biased region" description="Basic and acidic residues" evidence="1">
    <location>
        <begin position="165"/>
        <end position="187"/>
    </location>
</feature>
<dbReference type="Proteomes" id="UP000199370">
    <property type="component" value="Unassembled WGS sequence"/>
</dbReference>
<dbReference type="SUPFAM" id="SSF55874">
    <property type="entry name" value="ATPase domain of HSP90 chaperone/DNA topoisomerase II/histidine kinase"/>
    <property type="match status" value="1"/>
</dbReference>
<protein>
    <submittedName>
        <fullName evidence="2">Histidine kinase-, DNA gyrase B-, and HSP90-like ATPase</fullName>
    </submittedName>
</protein>
<dbReference type="OrthoDB" id="8127at2157"/>